<reference evidence="1 2" key="1">
    <citation type="submission" date="2016-12" db="EMBL/GenBank/DDBJ databases">
        <title>Trade-off between light-utilization and light-protection in marine flavobacteria.</title>
        <authorList>
            <person name="Kumagai Y."/>
            <person name="Yoshizawa S."/>
            <person name="Kogure K."/>
            <person name="Iwasaki W."/>
        </authorList>
    </citation>
    <scope>NUCLEOTIDE SEQUENCE [LARGE SCALE GENOMIC DNA]</scope>
    <source>
        <strain evidence="1 2">NBRC 108759</strain>
    </source>
</reference>
<dbReference type="Pfam" id="PF14281">
    <property type="entry name" value="PDDEXK_4"/>
    <property type="match status" value="1"/>
</dbReference>
<dbReference type="InterPro" id="IPR029470">
    <property type="entry name" value="PDDEXK_4"/>
</dbReference>
<evidence type="ECO:0000313" key="1">
    <source>
        <dbReference type="EMBL" id="PQJ77865.1"/>
    </source>
</evidence>
<accession>A0A2S7WJS9</accession>
<dbReference type="InterPro" id="IPR011856">
    <property type="entry name" value="tRNA_endonuc-like_dom_sf"/>
</dbReference>
<protein>
    <recommendedName>
        <fullName evidence="3">PD-(D/E)XK nuclease superfamily protein</fullName>
    </recommendedName>
</protein>
<evidence type="ECO:0008006" key="3">
    <source>
        <dbReference type="Google" id="ProtNLM"/>
    </source>
</evidence>
<dbReference type="Gene3D" id="3.40.1350.10">
    <property type="match status" value="1"/>
</dbReference>
<dbReference type="Proteomes" id="UP000238882">
    <property type="component" value="Unassembled WGS sequence"/>
</dbReference>
<proteinExistence type="predicted"/>
<dbReference type="GO" id="GO:0003676">
    <property type="term" value="F:nucleic acid binding"/>
    <property type="evidence" value="ECO:0007669"/>
    <property type="project" value="InterPro"/>
</dbReference>
<dbReference type="OrthoDB" id="6346224at2"/>
<sequence>MSEIVEKKTIQNLLSQIKTISRSYDKVEKALGENFNIFSVLGIEHYEETTHSRFIGELLNINGHHNFGNKFLIAFLNTLDLNNIDFDFINYSIYLEHYIGNVTETTGGRIDILLVDCNGKKIMIENKIYAREQKNQLLRYYNYNESGTLLFLTLYGYNSDNHKSFDNYINISYSENIIKWLNRCQEISVENPILRETIKQYKNLIKKLTNQNINSFMNEEIANLFIRNRENYKALLTLSNKDNFIDEFYKAAVNNHLVPVLEELKSENPNYKINYNLENLLNKKGEWINLFNIRSKYLENKNININFTFGSKNKMRGLIGGFNFNNQEDKNKYDYSDLNKKFQEVFSSLEVRLYIDKSDYWACHFDYWGFMHWDYLNDLNNIIHGNFKENLKEKVFKLINIAESSNIKEISNKIENN</sequence>
<dbReference type="EMBL" id="MSCN01000001">
    <property type="protein sequence ID" value="PQJ77865.1"/>
    <property type="molecule type" value="Genomic_DNA"/>
</dbReference>
<dbReference type="RefSeq" id="WP_105014447.1">
    <property type="nucleotide sequence ID" value="NZ_MSCN01000001.1"/>
</dbReference>
<name>A0A2S7WJS9_9FLAO</name>
<gene>
    <name evidence="1" type="ORF">BTO18_01095</name>
</gene>
<evidence type="ECO:0000313" key="2">
    <source>
        <dbReference type="Proteomes" id="UP000238882"/>
    </source>
</evidence>
<organism evidence="1 2">
    <name type="scientific">Polaribacter porphyrae</name>
    <dbReference type="NCBI Taxonomy" id="1137780"/>
    <lineage>
        <taxon>Bacteria</taxon>
        <taxon>Pseudomonadati</taxon>
        <taxon>Bacteroidota</taxon>
        <taxon>Flavobacteriia</taxon>
        <taxon>Flavobacteriales</taxon>
        <taxon>Flavobacteriaceae</taxon>
    </lineage>
</organism>
<keyword evidence="2" id="KW-1185">Reference proteome</keyword>
<dbReference type="AlphaFoldDB" id="A0A2S7WJS9"/>
<comment type="caution">
    <text evidence="1">The sequence shown here is derived from an EMBL/GenBank/DDBJ whole genome shotgun (WGS) entry which is preliminary data.</text>
</comment>